<evidence type="ECO:0000313" key="2">
    <source>
        <dbReference type="EMBL" id="CAE8596866.1"/>
    </source>
</evidence>
<comment type="caution">
    <text evidence="2">The sequence shown here is derived from an EMBL/GenBank/DDBJ whole genome shotgun (WGS) entry which is preliminary data.</text>
</comment>
<evidence type="ECO:0000256" key="1">
    <source>
        <dbReference type="SAM" id="MobiDB-lite"/>
    </source>
</evidence>
<proteinExistence type="predicted"/>
<gene>
    <name evidence="2" type="ORF">PGLA1383_LOCUS15324</name>
</gene>
<protein>
    <submittedName>
        <fullName evidence="2">Uncharacterized protein</fullName>
    </submittedName>
</protein>
<reference evidence="2" key="1">
    <citation type="submission" date="2021-02" db="EMBL/GenBank/DDBJ databases">
        <authorList>
            <person name="Dougan E. K."/>
            <person name="Rhodes N."/>
            <person name="Thang M."/>
            <person name="Chan C."/>
        </authorList>
    </citation>
    <scope>NUCLEOTIDE SEQUENCE</scope>
</reference>
<dbReference type="Proteomes" id="UP000654075">
    <property type="component" value="Unassembled WGS sequence"/>
</dbReference>
<accession>A0A813EDA3</accession>
<feature type="region of interest" description="Disordered" evidence="1">
    <location>
        <begin position="1"/>
        <end position="21"/>
    </location>
</feature>
<dbReference type="EMBL" id="CAJNNV010008978">
    <property type="protein sequence ID" value="CAE8596866.1"/>
    <property type="molecule type" value="Genomic_DNA"/>
</dbReference>
<keyword evidence="3" id="KW-1185">Reference proteome</keyword>
<dbReference type="AlphaFoldDB" id="A0A813EDA3"/>
<organism evidence="2 3">
    <name type="scientific">Polarella glacialis</name>
    <name type="common">Dinoflagellate</name>
    <dbReference type="NCBI Taxonomy" id="89957"/>
    <lineage>
        <taxon>Eukaryota</taxon>
        <taxon>Sar</taxon>
        <taxon>Alveolata</taxon>
        <taxon>Dinophyceae</taxon>
        <taxon>Suessiales</taxon>
        <taxon>Suessiaceae</taxon>
        <taxon>Polarella</taxon>
    </lineage>
</organism>
<sequence>PSEGKGGGGKDRGRKGGGVPGNAILTEHLTALCEDSPAQIEDFDGKVRRFLLDIQSQLGLEMLADAFDMLHEWLGKKEQRDEILNWPGYIMKLLHNWRIENEGESLTLQ</sequence>
<feature type="non-terminal residue" evidence="2">
    <location>
        <position position="1"/>
    </location>
</feature>
<evidence type="ECO:0000313" key="3">
    <source>
        <dbReference type="Proteomes" id="UP000654075"/>
    </source>
</evidence>
<name>A0A813EDA3_POLGL</name>